<reference evidence="1" key="1">
    <citation type="submission" date="2021-02" db="EMBL/GenBank/DDBJ databases">
        <authorList>
            <person name="Nowell W R."/>
        </authorList>
    </citation>
    <scope>NUCLEOTIDE SEQUENCE</scope>
</reference>
<dbReference type="PANTHER" id="PTHR43205">
    <property type="entry name" value="PROSTAGLANDIN REDUCTASE"/>
    <property type="match status" value="1"/>
</dbReference>
<dbReference type="InterPro" id="IPR045010">
    <property type="entry name" value="MDR_fam"/>
</dbReference>
<evidence type="ECO:0000313" key="3">
    <source>
        <dbReference type="Proteomes" id="UP000663829"/>
    </source>
</evidence>
<proteinExistence type="predicted"/>
<name>A0A815S1J2_9BILA</name>
<dbReference type="AlphaFoldDB" id="A0A815S1J2"/>
<gene>
    <name evidence="1" type="ORF">GPM918_LOCUS35968</name>
    <name evidence="2" type="ORF">SRO942_LOCUS36695</name>
</gene>
<dbReference type="GO" id="GO:0016628">
    <property type="term" value="F:oxidoreductase activity, acting on the CH-CH group of donors, NAD or NADP as acceptor"/>
    <property type="evidence" value="ECO:0007669"/>
    <property type="project" value="InterPro"/>
</dbReference>
<accession>A0A815S1J2</accession>
<evidence type="ECO:0000313" key="1">
    <source>
        <dbReference type="EMBL" id="CAF1484172.1"/>
    </source>
</evidence>
<dbReference type="Proteomes" id="UP000681722">
    <property type="component" value="Unassembled WGS sequence"/>
</dbReference>
<keyword evidence="3" id="KW-1185">Reference proteome</keyword>
<dbReference type="EMBL" id="CAJOBC010086793">
    <property type="protein sequence ID" value="CAF4348545.1"/>
    <property type="molecule type" value="Genomic_DNA"/>
</dbReference>
<dbReference type="Gene3D" id="3.40.50.720">
    <property type="entry name" value="NAD(P)-binding Rossmann-like Domain"/>
    <property type="match status" value="1"/>
</dbReference>
<dbReference type="PANTHER" id="PTHR43205:SF7">
    <property type="entry name" value="PROSTAGLANDIN REDUCTASE 1"/>
    <property type="match status" value="1"/>
</dbReference>
<protein>
    <submittedName>
        <fullName evidence="1">Uncharacterized protein</fullName>
    </submittedName>
</protein>
<dbReference type="EMBL" id="CAJNOQ010021307">
    <property type="protein sequence ID" value="CAF1484172.1"/>
    <property type="molecule type" value="Genomic_DNA"/>
</dbReference>
<organism evidence="1 3">
    <name type="scientific">Didymodactylos carnosus</name>
    <dbReference type="NCBI Taxonomy" id="1234261"/>
    <lineage>
        <taxon>Eukaryota</taxon>
        <taxon>Metazoa</taxon>
        <taxon>Spiralia</taxon>
        <taxon>Gnathifera</taxon>
        <taxon>Rotifera</taxon>
        <taxon>Eurotatoria</taxon>
        <taxon>Bdelloidea</taxon>
        <taxon>Philodinida</taxon>
        <taxon>Philodinidae</taxon>
        <taxon>Didymodactylos</taxon>
    </lineage>
</organism>
<dbReference type="Gene3D" id="3.90.180.10">
    <property type="entry name" value="Medium-chain alcohol dehydrogenases, catalytic domain"/>
    <property type="match status" value="1"/>
</dbReference>
<comment type="caution">
    <text evidence="1">The sequence shown here is derived from an EMBL/GenBank/DDBJ whole genome shotgun (WGS) entry which is preliminary data.</text>
</comment>
<sequence length="74" mass="8699">MQGFLVTDYEHRRNEFFNEMKAWLKNGQLKYLKDIAEGENQATPQAFIDMLQSKNHRKQLVRIAEQTQVAGNET</sequence>
<evidence type="ECO:0000313" key="2">
    <source>
        <dbReference type="EMBL" id="CAF4348545.1"/>
    </source>
</evidence>
<dbReference type="OrthoDB" id="809632at2759"/>
<dbReference type="Proteomes" id="UP000663829">
    <property type="component" value="Unassembled WGS sequence"/>
</dbReference>